<feature type="transmembrane region" description="Helical" evidence="1">
    <location>
        <begin position="18"/>
        <end position="37"/>
    </location>
</feature>
<reference evidence="2 3" key="1">
    <citation type="submission" date="2018-10" db="EMBL/GenBank/DDBJ databases">
        <title>Oceanobacillus sp. YLB-02 draft genome.</title>
        <authorList>
            <person name="Yu L."/>
        </authorList>
    </citation>
    <scope>NUCLEOTIDE SEQUENCE [LARGE SCALE GENOMIC DNA]</scope>
    <source>
        <strain evidence="2 3">YLB-02</strain>
    </source>
</reference>
<dbReference type="InterPro" id="IPR021683">
    <property type="entry name" value="DUF3267"/>
</dbReference>
<sequence length="187" mass="21550">MNCWKSYNIKKEIGLHRLYLISTLIGVLAFIILYVPYSIVHNSIEVNEYGIIPLLIAVILLPAMHSFMHIISLKIMNKSALIVIKRTYKWFPVFTYYTKSHVTKKVSLLTACAPTIFITIPGLAASFLFADFYVYILLFTSLHIGITFIDFWYINHILRAPKQSFIQKDKDGFDILLKLNEEAGQLN</sequence>
<protein>
    <submittedName>
        <fullName evidence="2">DUF3267 domain-containing protein</fullName>
    </submittedName>
</protein>
<keyword evidence="1" id="KW-0812">Transmembrane</keyword>
<evidence type="ECO:0000313" key="3">
    <source>
        <dbReference type="Proteomes" id="UP000270219"/>
    </source>
</evidence>
<organism evidence="2 3">
    <name type="scientific">Oceanobacillus piezotolerans</name>
    <dbReference type="NCBI Taxonomy" id="2448030"/>
    <lineage>
        <taxon>Bacteria</taxon>
        <taxon>Bacillati</taxon>
        <taxon>Bacillota</taxon>
        <taxon>Bacilli</taxon>
        <taxon>Bacillales</taxon>
        <taxon>Bacillaceae</taxon>
        <taxon>Oceanobacillus</taxon>
    </lineage>
</organism>
<dbReference type="OrthoDB" id="2360495at2"/>
<proteinExistence type="predicted"/>
<dbReference type="AlphaFoldDB" id="A0A498D834"/>
<gene>
    <name evidence="2" type="ORF">D8M04_09025</name>
</gene>
<keyword evidence="1" id="KW-0472">Membrane</keyword>
<keyword evidence="3" id="KW-1185">Reference proteome</keyword>
<dbReference type="EMBL" id="RCHR01000003">
    <property type="protein sequence ID" value="RLL45007.1"/>
    <property type="molecule type" value="Genomic_DNA"/>
</dbReference>
<dbReference type="RefSeq" id="WP_121522596.1">
    <property type="nucleotide sequence ID" value="NZ_RCHR01000003.1"/>
</dbReference>
<evidence type="ECO:0000256" key="1">
    <source>
        <dbReference type="SAM" id="Phobius"/>
    </source>
</evidence>
<name>A0A498D834_9BACI</name>
<dbReference type="Proteomes" id="UP000270219">
    <property type="component" value="Unassembled WGS sequence"/>
</dbReference>
<evidence type="ECO:0000313" key="2">
    <source>
        <dbReference type="EMBL" id="RLL45007.1"/>
    </source>
</evidence>
<feature type="transmembrane region" description="Helical" evidence="1">
    <location>
        <begin position="106"/>
        <end position="126"/>
    </location>
</feature>
<feature type="transmembrane region" description="Helical" evidence="1">
    <location>
        <begin position="132"/>
        <end position="154"/>
    </location>
</feature>
<dbReference type="Pfam" id="PF11667">
    <property type="entry name" value="DUF3267"/>
    <property type="match status" value="1"/>
</dbReference>
<accession>A0A498D834</accession>
<keyword evidence="1" id="KW-1133">Transmembrane helix</keyword>
<comment type="caution">
    <text evidence="2">The sequence shown here is derived from an EMBL/GenBank/DDBJ whole genome shotgun (WGS) entry which is preliminary data.</text>
</comment>
<feature type="transmembrane region" description="Helical" evidence="1">
    <location>
        <begin position="49"/>
        <end position="71"/>
    </location>
</feature>